<dbReference type="RefSeq" id="WP_347230712.1">
    <property type="nucleotide sequence ID" value="NZ_JASKMB010000031.1"/>
</dbReference>
<reference evidence="2 3" key="1">
    <citation type="submission" date="2023-05" db="EMBL/GenBank/DDBJ databases">
        <title>Streptomyces fuscus sp. nov., a brown-black pigment producing actinomyces isolated from dry sand of Sea duck farm.</title>
        <authorList>
            <person name="Xie J."/>
            <person name="Shen N."/>
        </authorList>
    </citation>
    <scope>NUCLEOTIDE SEQUENCE [LARGE SCALE GENOMIC DNA]</scope>
    <source>
        <strain evidence="2 3">CGMCC 4.1883</strain>
    </source>
</reference>
<feature type="compositionally biased region" description="Low complexity" evidence="1">
    <location>
        <begin position="176"/>
        <end position="191"/>
    </location>
</feature>
<keyword evidence="3" id="KW-1185">Reference proteome</keyword>
<accession>A0ABU3JHJ7</accession>
<evidence type="ECO:0000313" key="2">
    <source>
        <dbReference type="EMBL" id="MDT6973508.1"/>
    </source>
</evidence>
<evidence type="ECO:0008006" key="4">
    <source>
        <dbReference type="Google" id="ProtNLM"/>
    </source>
</evidence>
<proteinExistence type="predicted"/>
<gene>
    <name evidence="2" type="ORF">QNO05_27185</name>
</gene>
<name>A0ABU3JHJ7_9ACTN</name>
<evidence type="ECO:0000313" key="3">
    <source>
        <dbReference type="Proteomes" id="UP001257895"/>
    </source>
</evidence>
<feature type="compositionally biased region" description="Gly residues" evidence="1">
    <location>
        <begin position="162"/>
        <end position="175"/>
    </location>
</feature>
<sequence>MTADRWTRMVRQQVGLGRFLPLGGPYDGAWIAERAAGGALREAAEREVPEVRLDGIRLGLADPDRAADPAVPPPPSALPPGPLRLTAEFAATAAWPLPETASRLRTALAVAATERLGLDVAEVDLRVTKLLDEEPGAGRGGTAGTPEGADEPGVAQTPDGPHGSGAAGTPGGATGAGAADTPEGAGAPDAARVAGPSGGAGARDTAHAFGSDAAAGAADDRGAGSQGERVADAVLGVPGVSRLTGVWGRAVRLGEQGTGAGDALPRRHARVDLAVAAGFRPLEVARAVRAAVAEALPDRPTVAVLVTDLD</sequence>
<dbReference type="Proteomes" id="UP001257895">
    <property type="component" value="Unassembled WGS sequence"/>
</dbReference>
<evidence type="ECO:0000256" key="1">
    <source>
        <dbReference type="SAM" id="MobiDB-lite"/>
    </source>
</evidence>
<dbReference type="EMBL" id="JASKMB010000031">
    <property type="protein sequence ID" value="MDT6973508.1"/>
    <property type="molecule type" value="Genomic_DNA"/>
</dbReference>
<protein>
    <recommendedName>
        <fullName evidence="4">Nucleopolyhedrovirus P10 family protein</fullName>
    </recommendedName>
</protein>
<comment type="caution">
    <text evidence="2">The sequence shown here is derived from an EMBL/GenBank/DDBJ whole genome shotgun (WGS) entry which is preliminary data.</text>
</comment>
<organism evidence="2 3">
    <name type="scientific">Streptomyces thermocarboxydus</name>
    <dbReference type="NCBI Taxonomy" id="59299"/>
    <lineage>
        <taxon>Bacteria</taxon>
        <taxon>Bacillati</taxon>
        <taxon>Actinomycetota</taxon>
        <taxon>Actinomycetes</taxon>
        <taxon>Kitasatosporales</taxon>
        <taxon>Streptomycetaceae</taxon>
        <taxon>Streptomyces</taxon>
    </lineage>
</organism>
<feature type="region of interest" description="Disordered" evidence="1">
    <location>
        <begin position="132"/>
        <end position="206"/>
    </location>
</feature>